<name>A0A381VFT6_9ZZZZ</name>
<dbReference type="EMBL" id="UINC01008509">
    <property type="protein sequence ID" value="SVA38273.1"/>
    <property type="molecule type" value="Genomic_DNA"/>
</dbReference>
<dbReference type="Pfam" id="PF05977">
    <property type="entry name" value="MFS_3"/>
    <property type="match status" value="1"/>
</dbReference>
<keyword evidence="2" id="KW-0813">Transport</keyword>
<dbReference type="InterPro" id="IPR010290">
    <property type="entry name" value="TM_effector"/>
</dbReference>
<evidence type="ECO:0000256" key="5">
    <source>
        <dbReference type="ARBA" id="ARBA00022989"/>
    </source>
</evidence>
<keyword evidence="4 7" id="KW-0812">Transmembrane</keyword>
<dbReference type="PANTHER" id="PTHR23513:SF6">
    <property type="entry name" value="MAJOR FACILITATOR SUPERFAMILY ASSOCIATED DOMAIN-CONTAINING PROTEIN"/>
    <property type="match status" value="1"/>
</dbReference>
<reference evidence="8" key="1">
    <citation type="submission" date="2018-05" db="EMBL/GenBank/DDBJ databases">
        <authorList>
            <person name="Lanie J.A."/>
            <person name="Ng W.-L."/>
            <person name="Kazmierczak K.M."/>
            <person name="Andrzejewski T.M."/>
            <person name="Davidsen T.M."/>
            <person name="Wayne K.J."/>
            <person name="Tettelin H."/>
            <person name="Glass J.I."/>
            <person name="Rusch D."/>
            <person name="Podicherti R."/>
            <person name="Tsui H.-C.T."/>
            <person name="Winkler M.E."/>
        </authorList>
    </citation>
    <scope>NUCLEOTIDE SEQUENCE</scope>
</reference>
<dbReference type="PANTHER" id="PTHR23513">
    <property type="entry name" value="INTEGRAL MEMBRANE EFFLUX PROTEIN-RELATED"/>
    <property type="match status" value="1"/>
</dbReference>
<gene>
    <name evidence="8" type="ORF">METZ01_LOCUS91127</name>
</gene>
<dbReference type="CDD" id="cd06173">
    <property type="entry name" value="MFS_MefA_like"/>
    <property type="match status" value="1"/>
</dbReference>
<protein>
    <recommendedName>
        <fullName evidence="9">Major facilitator superfamily (MFS) profile domain-containing protein</fullName>
    </recommendedName>
</protein>
<evidence type="ECO:0000313" key="8">
    <source>
        <dbReference type="EMBL" id="SVA38273.1"/>
    </source>
</evidence>
<feature type="non-terminal residue" evidence="8">
    <location>
        <position position="268"/>
    </location>
</feature>
<keyword evidence="6 7" id="KW-0472">Membrane</keyword>
<evidence type="ECO:0000256" key="6">
    <source>
        <dbReference type="ARBA" id="ARBA00023136"/>
    </source>
</evidence>
<sequence length="268" mass="29272">MNWERLTLAFRVSAYRWVWASNFAAAAGFQPFMIGQGWLLYDLTKSPLMVGLAPGLGAAFNLVFSPFWGLLADRFDRRKLMMIAQTAMGLSIIIMGILVVMDSIEVWHVLGLSVIQRMGMSLQRTARSTLMFDVVGKKAFMNATAGQFLSSQGAGLIGPVGAGFIIKAFGVGHLFLILGSIIIIGVFMLLKVQSVLVMRLQSKSIIDDLKEGFRFVRNDKPIRTILWTVLVTEGLGFSTWSMFPVVAISLLGGDAVTLGLLGTFRGLG</sequence>
<dbReference type="AlphaFoldDB" id="A0A381VFT6"/>
<keyword evidence="5 7" id="KW-1133">Transmembrane helix</keyword>
<dbReference type="GO" id="GO:0005886">
    <property type="term" value="C:plasma membrane"/>
    <property type="evidence" value="ECO:0007669"/>
    <property type="project" value="UniProtKB-SubCell"/>
</dbReference>
<evidence type="ECO:0000256" key="7">
    <source>
        <dbReference type="SAM" id="Phobius"/>
    </source>
</evidence>
<feature type="transmembrane region" description="Helical" evidence="7">
    <location>
        <begin position="47"/>
        <end position="68"/>
    </location>
</feature>
<accession>A0A381VFT6</accession>
<comment type="subcellular location">
    <subcellularLocation>
        <location evidence="1">Cell membrane</location>
        <topology evidence="1">Multi-pass membrane protein</topology>
    </subcellularLocation>
</comment>
<evidence type="ECO:0000256" key="1">
    <source>
        <dbReference type="ARBA" id="ARBA00004651"/>
    </source>
</evidence>
<evidence type="ECO:0008006" key="9">
    <source>
        <dbReference type="Google" id="ProtNLM"/>
    </source>
</evidence>
<dbReference type="Gene3D" id="1.20.1250.20">
    <property type="entry name" value="MFS general substrate transporter like domains"/>
    <property type="match status" value="1"/>
</dbReference>
<feature type="transmembrane region" description="Helical" evidence="7">
    <location>
        <begin position="80"/>
        <end position="101"/>
    </location>
</feature>
<feature type="transmembrane region" description="Helical" evidence="7">
    <location>
        <begin position="164"/>
        <end position="190"/>
    </location>
</feature>
<evidence type="ECO:0000256" key="4">
    <source>
        <dbReference type="ARBA" id="ARBA00022692"/>
    </source>
</evidence>
<organism evidence="8">
    <name type="scientific">marine metagenome</name>
    <dbReference type="NCBI Taxonomy" id="408172"/>
    <lineage>
        <taxon>unclassified sequences</taxon>
        <taxon>metagenomes</taxon>
        <taxon>ecological metagenomes</taxon>
    </lineage>
</organism>
<keyword evidence="3" id="KW-1003">Cell membrane</keyword>
<dbReference type="InterPro" id="IPR036259">
    <property type="entry name" value="MFS_trans_sf"/>
</dbReference>
<dbReference type="SUPFAM" id="SSF103473">
    <property type="entry name" value="MFS general substrate transporter"/>
    <property type="match status" value="1"/>
</dbReference>
<evidence type="ECO:0000256" key="2">
    <source>
        <dbReference type="ARBA" id="ARBA00022448"/>
    </source>
</evidence>
<evidence type="ECO:0000256" key="3">
    <source>
        <dbReference type="ARBA" id="ARBA00022475"/>
    </source>
</evidence>
<proteinExistence type="predicted"/>
<feature type="transmembrane region" description="Helical" evidence="7">
    <location>
        <begin position="224"/>
        <end position="251"/>
    </location>
</feature>
<feature type="transmembrane region" description="Helical" evidence="7">
    <location>
        <begin position="20"/>
        <end position="41"/>
    </location>
</feature>